<protein>
    <submittedName>
        <fullName evidence="2">Uncharacterized protein</fullName>
    </submittedName>
</protein>
<name>A0ABD0Y402_9HEMI</name>
<evidence type="ECO:0000313" key="2">
    <source>
        <dbReference type="EMBL" id="KAL1117415.1"/>
    </source>
</evidence>
<proteinExistence type="predicted"/>
<dbReference type="Proteomes" id="UP001558652">
    <property type="component" value="Unassembled WGS sequence"/>
</dbReference>
<sequence length="132" mass="14441">MASKRRNVFYENKKQETTEIGTCNLPAFCDIYSCTISNKKQETAEIVGQSLRGTLESGVSSMGRGIAPELCHPGAVRYPPPYPDDPTIAGPEDGDDSGHVNDASAFETVRNDRHAVGQQKSRQQMETNSGHR</sequence>
<feature type="compositionally biased region" description="Polar residues" evidence="1">
    <location>
        <begin position="118"/>
        <end position="132"/>
    </location>
</feature>
<gene>
    <name evidence="2" type="ORF">AAG570_004741</name>
</gene>
<dbReference type="AlphaFoldDB" id="A0ABD0Y402"/>
<evidence type="ECO:0000256" key="1">
    <source>
        <dbReference type="SAM" id="MobiDB-lite"/>
    </source>
</evidence>
<keyword evidence="3" id="KW-1185">Reference proteome</keyword>
<dbReference type="EMBL" id="JBFDAA010000016">
    <property type="protein sequence ID" value="KAL1117415.1"/>
    <property type="molecule type" value="Genomic_DNA"/>
</dbReference>
<accession>A0ABD0Y402</accession>
<comment type="caution">
    <text evidence="2">The sequence shown here is derived from an EMBL/GenBank/DDBJ whole genome shotgun (WGS) entry which is preliminary data.</text>
</comment>
<organism evidence="2 3">
    <name type="scientific">Ranatra chinensis</name>
    <dbReference type="NCBI Taxonomy" id="642074"/>
    <lineage>
        <taxon>Eukaryota</taxon>
        <taxon>Metazoa</taxon>
        <taxon>Ecdysozoa</taxon>
        <taxon>Arthropoda</taxon>
        <taxon>Hexapoda</taxon>
        <taxon>Insecta</taxon>
        <taxon>Pterygota</taxon>
        <taxon>Neoptera</taxon>
        <taxon>Paraneoptera</taxon>
        <taxon>Hemiptera</taxon>
        <taxon>Heteroptera</taxon>
        <taxon>Panheteroptera</taxon>
        <taxon>Nepomorpha</taxon>
        <taxon>Nepidae</taxon>
        <taxon>Ranatrinae</taxon>
        <taxon>Ranatra</taxon>
    </lineage>
</organism>
<feature type="region of interest" description="Disordered" evidence="1">
    <location>
        <begin position="66"/>
        <end position="132"/>
    </location>
</feature>
<evidence type="ECO:0000313" key="3">
    <source>
        <dbReference type="Proteomes" id="UP001558652"/>
    </source>
</evidence>
<reference evidence="2 3" key="1">
    <citation type="submission" date="2024-07" db="EMBL/GenBank/DDBJ databases">
        <title>Chromosome-level genome assembly of the water stick insect Ranatra chinensis (Heteroptera: Nepidae).</title>
        <authorList>
            <person name="Liu X."/>
        </authorList>
    </citation>
    <scope>NUCLEOTIDE SEQUENCE [LARGE SCALE GENOMIC DNA]</scope>
    <source>
        <strain evidence="2">Cailab_2021Rc</strain>
        <tissue evidence="2">Muscle</tissue>
    </source>
</reference>